<dbReference type="Proteomes" id="UP000277811">
    <property type="component" value="Unassembled WGS sequence"/>
</dbReference>
<evidence type="ECO:0000256" key="1">
    <source>
        <dbReference type="SAM" id="Phobius"/>
    </source>
</evidence>
<dbReference type="Gene3D" id="3.10.560.10">
    <property type="entry name" value="Outer membrane lipoprotein wza domain like"/>
    <property type="match status" value="1"/>
</dbReference>
<organism evidence="3 4">
    <name type="scientific">Lucifera butyrica</name>
    <dbReference type="NCBI Taxonomy" id="1351585"/>
    <lineage>
        <taxon>Bacteria</taxon>
        <taxon>Bacillati</taxon>
        <taxon>Bacillota</taxon>
        <taxon>Negativicutes</taxon>
        <taxon>Veillonellales</taxon>
        <taxon>Veillonellaceae</taxon>
        <taxon>Lucifera</taxon>
    </lineage>
</organism>
<evidence type="ECO:0000313" key="3">
    <source>
        <dbReference type="EMBL" id="VBB06110.1"/>
    </source>
</evidence>
<dbReference type="GO" id="GO:0015628">
    <property type="term" value="P:protein secretion by the type II secretion system"/>
    <property type="evidence" value="ECO:0007669"/>
    <property type="project" value="TreeGrafter"/>
</dbReference>
<reference evidence="3 4" key="1">
    <citation type="submission" date="2018-06" db="EMBL/GenBank/DDBJ databases">
        <authorList>
            <person name="Strepis N."/>
        </authorList>
    </citation>
    <scope>NUCLEOTIDE SEQUENCE [LARGE SCALE GENOMIC DNA]</scope>
    <source>
        <strain evidence="3">LUCI</strain>
    </source>
</reference>
<dbReference type="PANTHER" id="PTHR21180:SF32">
    <property type="entry name" value="ENDONUCLEASE_EXONUCLEASE_PHOSPHATASE FAMILY DOMAIN-CONTAINING PROTEIN 1"/>
    <property type="match status" value="1"/>
</dbReference>
<accession>A0A498R5K6</accession>
<evidence type="ECO:0000313" key="4">
    <source>
        <dbReference type="Proteomes" id="UP000277811"/>
    </source>
</evidence>
<dbReference type="Gene3D" id="1.10.150.310">
    <property type="entry name" value="Tex RuvX-like domain-like"/>
    <property type="match status" value="1"/>
</dbReference>
<keyword evidence="1" id="KW-0472">Membrane</keyword>
<protein>
    <submittedName>
        <fullName evidence="3">Helix-hairpin-helix motif</fullName>
    </submittedName>
</protein>
<dbReference type="InterPro" id="IPR051675">
    <property type="entry name" value="Endo/Exo/Phosphatase_dom_1"/>
</dbReference>
<proteinExistence type="predicted"/>
<keyword evidence="4" id="KW-1185">Reference proteome</keyword>
<dbReference type="InterPro" id="IPR003583">
    <property type="entry name" value="Hlx-hairpin-Hlx_DNA-bd_motif"/>
</dbReference>
<dbReference type="GO" id="GO:0006281">
    <property type="term" value="P:DNA repair"/>
    <property type="evidence" value="ECO:0007669"/>
    <property type="project" value="InterPro"/>
</dbReference>
<gene>
    <name evidence="3" type="ORF">LUCI_1325</name>
</gene>
<dbReference type="InterPro" id="IPR010994">
    <property type="entry name" value="RuvA_2-like"/>
</dbReference>
<feature type="transmembrane region" description="Helical" evidence="1">
    <location>
        <begin position="24"/>
        <end position="44"/>
    </location>
</feature>
<evidence type="ECO:0000259" key="2">
    <source>
        <dbReference type="SMART" id="SM00278"/>
    </source>
</evidence>
<feature type="domain" description="Helix-hairpin-helix DNA-binding motif class 1" evidence="2">
    <location>
        <begin position="157"/>
        <end position="176"/>
    </location>
</feature>
<dbReference type="Pfam" id="PF10531">
    <property type="entry name" value="SLBB"/>
    <property type="match status" value="1"/>
</dbReference>
<dbReference type="InterPro" id="IPR004509">
    <property type="entry name" value="Competence_ComEA_HhH"/>
</dbReference>
<dbReference type="GO" id="GO:0003677">
    <property type="term" value="F:DNA binding"/>
    <property type="evidence" value="ECO:0007669"/>
    <property type="project" value="InterPro"/>
</dbReference>
<sequence>MLPKYCKKKYWGWGDRMDQNRRKAYGILILTGLLLLGGSLFGFWQKNSTENYAVTGPANHKPPVQTNTGEVVVYVSGAVNKPGVFKITSGARTLDAINMAGGMAPGADSGKVNMAQPVKDGMQIHVPGALVAQTINTNAGNQSRNDARININTAEKAALDNLPGIGPSLAERIVKYRQANGAFGELTDLKKVPGIGDAKYNRLKDKITL</sequence>
<dbReference type="PANTHER" id="PTHR21180">
    <property type="entry name" value="ENDONUCLEASE/EXONUCLEASE/PHOSPHATASE FAMILY DOMAIN-CONTAINING PROTEIN 1"/>
    <property type="match status" value="1"/>
</dbReference>
<dbReference type="SMART" id="SM00278">
    <property type="entry name" value="HhH1"/>
    <property type="match status" value="2"/>
</dbReference>
<name>A0A498R5K6_9FIRM</name>
<dbReference type="EMBL" id="UPPP01000061">
    <property type="protein sequence ID" value="VBB06110.1"/>
    <property type="molecule type" value="Genomic_DNA"/>
</dbReference>
<dbReference type="AlphaFoldDB" id="A0A498R5K6"/>
<feature type="domain" description="Helix-hairpin-helix DNA-binding motif class 1" evidence="2">
    <location>
        <begin position="187"/>
        <end position="206"/>
    </location>
</feature>
<keyword evidence="1" id="KW-1133">Transmembrane helix</keyword>
<dbReference type="NCBIfam" id="TIGR00426">
    <property type="entry name" value="competence protein ComEA helix-hairpin-helix repeat region"/>
    <property type="match status" value="1"/>
</dbReference>
<dbReference type="SUPFAM" id="SSF47781">
    <property type="entry name" value="RuvA domain 2-like"/>
    <property type="match status" value="1"/>
</dbReference>
<keyword evidence="1" id="KW-0812">Transmembrane</keyword>
<dbReference type="InterPro" id="IPR019554">
    <property type="entry name" value="Soluble_ligand-bd"/>
</dbReference>
<dbReference type="Pfam" id="PF12836">
    <property type="entry name" value="HHH_3"/>
    <property type="match status" value="1"/>
</dbReference>
<dbReference type="GO" id="GO:0015627">
    <property type="term" value="C:type II protein secretion system complex"/>
    <property type="evidence" value="ECO:0007669"/>
    <property type="project" value="TreeGrafter"/>
</dbReference>